<dbReference type="Gene3D" id="3.40.1440.10">
    <property type="entry name" value="GIY-YIG endonuclease"/>
    <property type="match status" value="1"/>
</dbReference>
<evidence type="ECO:0000259" key="2">
    <source>
        <dbReference type="PROSITE" id="PS50164"/>
    </source>
</evidence>
<dbReference type="SMART" id="SM00465">
    <property type="entry name" value="GIYc"/>
    <property type="match status" value="1"/>
</dbReference>
<evidence type="ECO:0000256" key="1">
    <source>
        <dbReference type="ARBA" id="ARBA00007435"/>
    </source>
</evidence>
<comment type="similarity">
    <text evidence="1">Belongs to the UPF0213 family.</text>
</comment>
<name>A0A1F8BFL9_9BACT</name>
<evidence type="ECO:0000313" key="4">
    <source>
        <dbReference type="Proteomes" id="UP000177082"/>
    </source>
</evidence>
<proteinExistence type="inferred from homology"/>
<dbReference type="InterPro" id="IPR050190">
    <property type="entry name" value="UPF0213_domain"/>
</dbReference>
<dbReference type="CDD" id="cd10456">
    <property type="entry name" value="GIY-YIG_UPF0213"/>
    <property type="match status" value="1"/>
</dbReference>
<dbReference type="InterPro" id="IPR035901">
    <property type="entry name" value="GIY-YIG_endonuc_sf"/>
</dbReference>
<dbReference type="Proteomes" id="UP000177082">
    <property type="component" value="Unassembled WGS sequence"/>
</dbReference>
<feature type="domain" description="GIY-YIG" evidence="2">
    <location>
        <begin position="1"/>
        <end position="77"/>
    </location>
</feature>
<comment type="caution">
    <text evidence="3">The sequence shown here is derived from an EMBL/GenBank/DDBJ whole genome shotgun (WGS) entry which is preliminary data.</text>
</comment>
<sequence>MYFVYIIRTSSNTLYGGQTNNLEKRIQEHKNKTSKSAKYTRYFSSLNLVYNEEYKTRKGAMQREVQLKKWPRAKKETLILGNLDLLKKF</sequence>
<dbReference type="PROSITE" id="PS50164">
    <property type="entry name" value="GIY_YIG"/>
    <property type="match status" value="1"/>
</dbReference>
<dbReference type="EMBL" id="MGHF01000029">
    <property type="protein sequence ID" value="OGM62108.1"/>
    <property type="molecule type" value="Genomic_DNA"/>
</dbReference>
<evidence type="ECO:0000313" key="3">
    <source>
        <dbReference type="EMBL" id="OGM62108.1"/>
    </source>
</evidence>
<dbReference type="PANTHER" id="PTHR34477">
    <property type="entry name" value="UPF0213 PROTEIN YHBQ"/>
    <property type="match status" value="1"/>
</dbReference>
<protein>
    <recommendedName>
        <fullName evidence="2">GIY-YIG domain-containing protein</fullName>
    </recommendedName>
</protein>
<organism evidence="3 4">
    <name type="scientific">Candidatus Woesebacteria bacterium RIFCSPLOWO2_01_FULL_39_21</name>
    <dbReference type="NCBI Taxonomy" id="1802519"/>
    <lineage>
        <taxon>Bacteria</taxon>
        <taxon>Candidatus Woeseibacteriota</taxon>
    </lineage>
</organism>
<dbReference type="PANTHER" id="PTHR34477:SF1">
    <property type="entry name" value="UPF0213 PROTEIN YHBQ"/>
    <property type="match status" value="1"/>
</dbReference>
<reference evidence="3 4" key="1">
    <citation type="journal article" date="2016" name="Nat. Commun.">
        <title>Thousands of microbial genomes shed light on interconnected biogeochemical processes in an aquifer system.</title>
        <authorList>
            <person name="Anantharaman K."/>
            <person name="Brown C.T."/>
            <person name="Hug L.A."/>
            <person name="Sharon I."/>
            <person name="Castelle C.J."/>
            <person name="Probst A.J."/>
            <person name="Thomas B.C."/>
            <person name="Singh A."/>
            <person name="Wilkins M.J."/>
            <person name="Karaoz U."/>
            <person name="Brodie E.L."/>
            <person name="Williams K.H."/>
            <person name="Hubbard S.S."/>
            <person name="Banfield J.F."/>
        </authorList>
    </citation>
    <scope>NUCLEOTIDE SEQUENCE [LARGE SCALE GENOMIC DNA]</scope>
</reference>
<gene>
    <name evidence="3" type="ORF">A2961_05035</name>
</gene>
<dbReference type="InterPro" id="IPR000305">
    <property type="entry name" value="GIY-YIG_endonuc"/>
</dbReference>
<dbReference type="SUPFAM" id="SSF82771">
    <property type="entry name" value="GIY-YIG endonuclease"/>
    <property type="match status" value="1"/>
</dbReference>
<accession>A0A1F8BFL9</accession>
<dbReference type="AlphaFoldDB" id="A0A1F8BFL9"/>
<dbReference type="STRING" id="1802519.A2961_05035"/>
<dbReference type="Pfam" id="PF01541">
    <property type="entry name" value="GIY-YIG"/>
    <property type="match status" value="1"/>
</dbReference>